<dbReference type="RefSeq" id="WP_208430047.1">
    <property type="nucleotide sequence ID" value="NZ_JAEPRJ010000001.1"/>
</dbReference>
<sequence>MNKYSQEISFEGEVFSELRAGANVILRDLLESMMKKGSKAGCMTIKVDVELVDDASVGTVSITPEFTYKISSAMHLKSEIKGKKNCGGCEMVWDDGAEQYILMPITGTAQRTIFDGNEEE</sequence>
<evidence type="ECO:0000313" key="2">
    <source>
        <dbReference type="Proteomes" id="UP000604730"/>
    </source>
</evidence>
<name>A0ABS1J526_9FIRM</name>
<dbReference type="EMBL" id="JAEPRJ010000001">
    <property type="protein sequence ID" value="MBK5898643.1"/>
    <property type="molecule type" value="Genomic_DNA"/>
</dbReference>
<protein>
    <submittedName>
        <fullName evidence="1">Uncharacterized protein</fullName>
    </submittedName>
</protein>
<reference evidence="1 2" key="1">
    <citation type="submission" date="2021-01" db="EMBL/GenBank/DDBJ databases">
        <title>Isolation and description of Catonella massiliensis sp. nov., a novel Catonella species, isolated from a stable periodontitis subject.</title>
        <authorList>
            <person name="Antezack A."/>
            <person name="Boxberger M."/>
            <person name="La Scola B."/>
            <person name="Monnet-Corti V."/>
        </authorList>
    </citation>
    <scope>NUCLEOTIDE SEQUENCE [LARGE SCALE GENOMIC DNA]</scope>
    <source>
        <strain evidence="1 2">Marseille-Q4567</strain>
    </source>
</reference>
<organism evidence="1 2">
    <name type="scientific">Catonella massiliensis</name>
    <dbReference type="NCBI Taxonomy" id="2799636"/>
    <lineage>
        <taxon>Bacteria</taxon>
        <taxon>Bacillati</taxon>
        <taxon>Bacillota</taxon>
        <taxon>Clostridia</taxon>
        <taxon>Lachnospirales</taxon>
        <taxon>Lachnospiraceae</taxon>
        <taxon>Catonella</taxon>
    </lineage>
</organism>
<dbReference type="Proteomes" id="UP000604730">
    <property type="component" value="Unassembled WGS sequence"/>
</dbReference>
<gene>
    <name evidence="1" type="ORF">JJN12_12820</name>
</gene>
<accession>A0ABS1J526</accession>
<evidence type="ECO:0000313" key="1">
    <source>
        <dbReference type="EMBL" id="MBK5898643.1"/>
    </source>
</evidence>
<comment type="caution">
    <text evidence="1">The sequence shown here is derived from an EMBL/GenBank/DDBJ whole genome shotgun (WGS) entry which is preliminary data.</text>
</comment>
<keyword evidence="2" id="KW-1185">Reference proteome</keyword>
<proteinExistence type="predicted"/>